<keyword evidence="3" id="KW-1185">Reference proteome</keyword>
<evidence type="ECO:0000256" key="1">
    <source>
        <dbReference type="SAM" id="MobiDB-lite"/>
    </source>
</evidence>
<protein>
    <submittedName>
        <fullName evidence="2">Armadillo repeat-containing protein 7</fullName>
    </submittedName>
</protein>
<dbReference type="VEuPathDB" id="FungiDB:LCOR_07310.1"/>
<organism evidence="2 3">
    <name type="scientific">Lichtheimia corymbifera JMRC:FSU:9682</name>
    <dbReference type="NCBI Taxonomy" id="1263082"/>
    <lineage>
        <taxon>Eukaryota</taxon>
        <taxon>Fungi</taxon>
        <taxon>Fungi incertae sedis</taxon>
        <taxon>Mucoromycota</taxon>
        <taxon>Mucoromycotina</taxon>
        <taxon>Mucoromycetes</taxon>
        <taxon>Mucorales</taxon>
        <taxon>Lichtheimiaceae</taxon>
        <taxon>Lichtheimia</taxon>
    </lineage>
</organism>
<dbReference type="OrthoDB" id="201709at2759"/>
<comment type="caution">
    <text evidence="2">The sequence shown here is derived from an EMBL/GenBank/DDBJ whole genome shotgun (WGS) entry which is preliminary data.</text>
</comment>
<accession>A0A068S1H4</accession>
<dbReference type="Gene3D" id="1.25.10.10">
    <property type="entry name" value="Leucine-rich Repeat Variant"/>
    <property type="match status" value="1"/>
</dbReference>
<reference evidence="2" key="1">
    <citation type="submission" date="2013-08" db="EMBL/GenBank/DDBJ databases">
        <title>Gene expansion shapes genome architecture in the human pathogen Lichtheimia corymbifera: an evolutionary genomics analysis in the ancient terrestrial Mucorales (Mucoromycotina).</title>
        <authorList>
            <person name="Schwartze V.U."/>
            <person name="Winter S."/>
            <person name="Shelest E."/>
            <person name="Marcet-Houben M."/>
            <person name="Horn F."/>
            <person name="Wehner S."/>
            <person name="Hoffmann K."/>
            <person name="Riege K."/>
            <person name="Sammeth M."/>
            <person name="Nowrousian M."/>
            <person name="Valiante V."/>
            <person name="Linde J."/>
            <person name="Jacobsen I.D."/>
            <person name="Marz M."/>
            <person name="Brakhage A.A."/>
            <person name="Gabaldon T."/>
            <person name="Bocker S."/>
            <person name="Voigt K."/>
        </authorList>
    </citation>
    <scope>NUCLEOTIDE SEQUENCE [LARGE SCALE GENOMIC DNA]</scope>
    <source>
        <strain evidence="2">FSU 9682</strain>
    </source>
</reference>
<dbReference type="InterPro" id="IPR042462">
    <property type="entry name" value="ARMC7"/>
</dbReference>
<dbReference type="Proteomes" id="UP000027586">
    <property type="component" value="Unassembled WGS sequence"/>
</dbReference>
<sequence length="206" mass="23676">MQPCQHQGRRREYRSSACTRTPHHPFPQMSKRRQRPSKKESDRGEFLSQLVQEYLVTRSLEAKQQVLANLANFAYDPINYEHLWQANAIDLFINGLEDPDPTLKEFGTGGLANICSDPNHRQYIFLQPECIDALKKTVWDAVNSTQAQDDTVINAMTTLMLLIEPSSQPTICTHDLKKGLEQLRSSEGKNPRIRTMATLFLNDYFH</sequence>
<dbReference type="AlphaFoldDB" id="A0A068S1H4"/>
<name>A0A068S1H4_9FUNG</name>
<feature type="region of interest" description="Disordered" evidence="1">
    <location>
        <begin position="1"/>
        <end position="43"/>
    </location>
</feature>
<dbReference type="PANTHER" id="PTHR46263">
    <property type="entry name" value="ARMADILLO REPEAT-CONTAINING PROTEIN 7"/>
    <property type="match status" value="1"/>
</dbReference>
<dbReference type="InterPro" id="IPR016024">
    <property type="entry name" value="ARM-type_fold"/>
</dbReference>
<dbReference type="STRING" id="1263082.A0A068S1H4"/>
<proteinExistence type="predicted"/>
<gene>
    <name evidence="2" type="ORF">LCOR_07310.1</name>
</gene>
<dbReference type="EMBL" id="CBTN010000036">
    <property type="protein sequence ID" value="CDH56238.1"/>
    <property type="molecule type" value="Genomic_DNA"/>
</dbReference>
<evidence type="ECO:0000313" key="3">
    <source>
        <dbReference type="Proteomes" id="UP000027586"/>
    </source>
</evidence>
<dbReference type="SUPFAM" id="SSF48371">
    <property type="entry name" value="ARM repeat"/>
    <property type="match status" value="1"/>
</dbReference>
<dbReference type="PANTHER" id="PTHR46263:SF1">
    <property type="entry name" value="ARMADILLO REPEAT-CONTAINING PROTEIN 7"/>
    <property type="match status" value="1"/>
</dbReference>
<dbReference type="InterPro" id="IPR011989">
    <property type="entry name" value="ARM-like"/>
</dbReference>
<evidence type="ECO:0000313" key="2">
    <source>
        <dbReference type="EMBL" id="CDH56238.1"/>
    </source>
</evidence>